<reference evidence="3" key="1">
    <citation type="journal article" date="2017" name="Nat. Commun.">
        <title>The asparagus genome sheds light on the origin and evolution of a young Y chromosome.</title>
        <authorList>
            <person name="Harkess A."/>
            <person name="Zhou J."/>
            <person name="Xu C."/>
            <person name="Bowers J.E."/>
            <person name="Van der Hulst R."/>
            <person name="Ayyampalayam S."/>
            <person name="Mercati F."/>
            <person name="Riccardi P."/>
            <person name="McKain M.R."/>
            <person name="Kakrana A."/>
            <person name="Tang H."/>
            <person name="Ray J."/>
            <person name="Groenendijk J."/>
            <person name="Arikit S."/>
            <person name="Mathioni S.M."/>
            <person name="Nakano M."/>
            <person name="Shan H."/>
            <person name="Telgmann-Rauber A."/>
            <person name="Kanno A."/>
            <person name="Yue Z."/>
            <person name="Chen H."/>
            <person name="Li W."/>
            <person name="Chen Y."/>
            <person name="Xu X."/>
            <person name="Zhang Y."/>
            <person name="Luo S."/>
            <person name="Chen H."/>
            <person name="Gao J."/>
            <person name="Mao Z."/>
            <person name="Pires J.C."/>
            <person name="Luo M."/>
            <person name="Kudrna D."/>
            <person name="Wing R.A."/>
            <person name="Meyers B.C."/>
            <person name="Yi K."/>
            <person name="Kong H."/>
            <person name="Lavrijsen P."/>
            <person name="Sunseri F."/>
            <person name="Falavigna A."/>
            <person name="Ye Y."/>
            <person name="Leebens-Mack J.H."/>
            <person name="Chen G."/>
        </authorList>
    </citation>
    <scope>NUCLEOTIDE SEQUENCE [LARGE SCALE GENOMIC DNA]</scope>
    <source>
        <strain evidence="3">cv. DH0086</strain>
    </source>
</reference>
<protein>
    <submittedName>
        <fullName evidence="2">Uncharacterized protein</fullName>
    </submittedName>
</protein>
<dbReference type="Gramene" id="ONK68910">
    <property type="protein sequence ID" value="ONK68910"/>
    <property type="gene ID" value="A4U43_C05F17310"/>
</dbReference>
<dbReference type="EMBL" id="CM007385">
    <property type="protein sequence ID" value="ONK68910.1"/>
    <property type="molecule type" value="Genomic_DNA"/>
</dbReference>
<gene>
    <name evidence="2" type="ORF">A4U43_C05F17310</name>
</gene>
<dbReference type="Proteomes" id="UP000243459">
    <property type="component" value="Chromosome 5"/>
</dbReference>
<accession>A0A5P1EXN2</accession>
<evidence type="ECO:0000313" key="2">
    <source>
        <dbReference type="EMBL" id="ONK68910.1"/>
    </source>
</evidence>
<evidence type="ECO:0000313" key="3">
    <source>
        <dbReference type="Proteomes" id="UP000243459"/>
    </source>
</evidence>
<sequence>MIPWSTIGQASSPPARRPGHRRSRDADAPSSAPAISSSSLRSTSSALSLPSSTLHQRSPSPPPTLIPAISSPPSTPSSPTSTASSASTASMHRPPTLQYHGPCRPSPPEHGIPRSRLPSAPAAFSAAVLCVVGATARLEGSDAFHRRRRIPHRRRLSRSSCRHTEPDDVILRIVACAGEDPGTYEHVPRPSNVAYARSSGVGPCVGARVVAVQQG</sequence>
<proteinExistence type="predicted"/>
<feature type="compositionally biased region" description="Low complexity" evidence="1">
    <location>
        <begin position="66"/>
        <end position="90"/>
    </location>
</feature>
<feature type="region of interest" description="Disordered" evidence="1">
    <location>
        <begin position="1"/>
        <end position="117"/>
    </location>
</feature>
<dbReference type="AlphaFoldDB" id="A0A5P1EXN2"/>
<feature type="compositionally biased region" description="Low complexity" evidence="1">
    <location>
        <begin position="28"/>
        <end position="54"/>
    </location>
</feature>
<organism evidence="2 3">
    <name type="scientific">Asparagus officinalis</name>
    <name type="common">Garden asparagus</name>
    <dbReference type="NCBI Taxonomy" id="4686"/>
    <lineage>
        <taxon>Eukaryota</taxon>
        <taxon>Viridiplantae</taxon>
        <taxon>Streptophyta</taxon>
        <taxon>Embryophyta</taxon>
        <taxon>Tracheophyta</taxon>
        <taxon>Spermatophyta</taxon>
        <taxon>Magnoliopsida</taxon>
        <taxon>Liliopsida</taxon>
        <taxon>Asparagales</taxon>
        <taxon>Asparagaceae</taxon>
        <taxon>Asparagoideae</taxon>
        <taxon>Asparagus</taxon>
    </lineage>
</organism>
<keyword evidence="3" id="KW-1185">Reference proteome</keyword>
<name>A0A5P1EXN2_ASPOF</name>
<evidence type="ECO:0000256" key="1">
    <source>
        <dbReference type="SAM" id="MobiDB-lite"/>
    </source>
</evidence>
<feature type="compositionally biased region" description="Polar residues" evidence="1">
    <location>
        <begin position="1"/>
        <end position="12"/>
    </location>
</feature>